<dbReference type="SUPFAM" id="SSF49899">
    <property type="entry name" value="Concanavalin A-like lectins/glucanases"/>
    <property type="match status" value="1"/>
</dbReference>
<feature type="domain" description="Glycosyl hydrolase family 32 C-terminal" evidence="7">
    <location>
        <begin position="348"/>
        <end position="470"/>
    </location>
</feature>
<dbReference type="PANTHER" id="PTHR43101:SF1">
    <property type="entry name" value="BETA-FRUCTOSIDASE"/>
    <property type="match status" value="1"/>
</dbReference>
<dbReference type="Pfam" id="PF08244">
    <property type="entry name" value="Glyco_hydro_32C"/>
    <property type="match status" value="1"/>
</dbReference>
<dbReference type="SUPFAM" id="SSF75005">
    <property type="entry name" value="Arabinanase/levansucrase/invertase"/>
    <property type="match status" value="1"/>
</dbReference>
<dbReference type="Pfam" id="PF00251">
    <property type="entry name" value="Glyco_hydro_32N"/>
    <property type="match status" value="1"/>
</dbReference>
<comment type="similarity">
    <text evidence="1 5">Belongs to the glycosyl hydrolase 32 family.</text>
</comment>
<dbReference type="InterPro" id="IPR013189">
    <property type="entry name" value="Glyco_hydro_32_C"/>
</dbReference>
<evidence type="ECO:0000313" key="8">
    <source>
        <dbReference type="EMBL" id="MBB3154199.1"/>
    </source>
</evidence>
<dbReference type="EC" id="3.2.1.26" evidence="2"/>
<feature type="domain" description="Glycosyl hydrolase family 32 N-terminal" evidence="6">
    <location>
        <begin position="119"/>
        <end position="250"/>
    </location>
</feature>
<evidence type="ECO:0000256" key="1">
    <source>
        <dbReference type="ARBA" id="ARBA00009902"/>
    </source>
</evidence>
<dbReference type="InterPro" id="IPR013148">
    <property type="entry name" value="Glyco_hydro_32_N"/>
</dbReference>
<evidence type="ECO:0000313" key="9">
    <source>
        <dbReference type="Proteomes" id="UP000518605"/>
    </source>
</evidence>
<keyword evidence="4 5" id="KW-0326">Glycosidase</keyword>
<dbReference type="InterPro" id="IPR001362">
    <property type="entry name" value="Glyco_hydro_32"/>
</dbReference>
<dbReference type="InterPro" id="IPR023296">
    <property type="entry name" value="Glyco_hydro_beta-prop_sf"/>
</dbReference>
<dbReference type="Proteomes" id="UP000518605">
    <property type="component" value="Unassembled WGS sequence"/>
</dbReference>
<reference evidence="8 9" key="1">
    <citation type="submission" date="2020-08" db="EMBL/GenBank/DDBJ databases">
        <title>Genomic Encyclopedia of Type Strains, Phase III (KMG-III): the genomes of soil and plant-associated and newly described type strains.</title>
        <authorList>
            <person name="Whitman W."/>
        </authorList>
    </citation>
    <scope>NUCLEOTIDE SEQUENCE [LARGE SCALE GENOMIC DNA]</scope>
    <source>
        <strain evidence="8 9">CECT 8234</strain>
    </source>
</reference>
<proteinExistence type="inferred from homology"/>
<gene>
    <name evidence="8" type="ORF">FHS16_004275</name>
</gene>
<dbReference type="AlphaFoldDB" id="A0A7W5CBL7"/>
<evidence type="ECO:0000256" key="4">
    <source>
        <dbReference type="ARBA" id="ARBA00023295"/>
    </source>
</evidence>
<dbReference type="PANTHER" id="PTHR43101">
    <property type="entry name" value="BETA-FRUCTOSIDASE"/>
    <property type="match status" value="1"/>
</dbReference>
<comment type="caution">
    <text evidence="8">The sequence shown here is derived from an EMBL/GenBank/DDBJ whole genome shotgun (WGS) entry which is preliminary data.</text>
</comment>
<dbReference type="InterPro" id="IPR013320">
    <property type="entry name" value="ConA-like_dom_sf"/>
</dbReference>
<keyword evidence="3 5" id="KW-0378">Hydrolase</keyword>
<evidence type="ECO:0000259" key="7">
    <source>
        <dbReference type="Pfam" id="PF08244"/>
    </source>
</evidence>
<dbReference type="RefSeq" id="WP_183567180.1">
    <property type="nucleotide sequence ID" value="NZ_CBCSLB010000014.1"/>
</dbReference>
<keyword evidence="9" id="KW-1185">Reference proteome</keyword>
<evidence type="ECO:0000256" key="5">
    <source>
        <dbReference type="RuleBase" id="RU362110"/>
    </source>
</evidence>
<evidence type="ECO:0000256" key="2">
    <source>
        <dbReference type="ARBA" id="ARBA00012758"/>
    </source>
</evidence>
<sequence length="475" mass="54951">MKEFFYRPENAWVGDVIPYYEDQEFKLFYLHGWRENYREGLDKGWHLISTDDFCDYKEHGAINILGGTGHVLKVGPTYHLFYCIFPEGKQLVCHATGTDLMNWTPIPENTFSADNEVYELSDWRDPFVFWNDEEGEYWMLLAAMSKGPSNRKGCVALLTSPDLSKWSYREPLYAPNIHVGAHECPEMFRMGEWWYLVYSNYTDRFATFYRMSRSANGPWITPKVDTFDGRAYYAAKSVSDGQKRYLFGWNPTKNDDLFGWNPPKYIGKDYDTWDWGGNLVVHEIIQRSDGTLAVKVPDSVNEAFAVERPLQLEWITGTWQSSSLEYTCESPYAFAGSLSQENLPDRCKVSMAIRFSALTQGTGIMLRAERGLDFAYYIMLEPQRNRVTFRGPIMQSEDGGKTFPYEVELERPIELLPDQDHKLEIFIDGSICEIYINEEVAMSARMYDIERGKLGLFVSQGNAQFKQVKVETIKG</sequence>
<name>A0A7W5CBL7_9BACL</name>
<dbReference type="GO" id="GO:0004564">
    <property type="term" value="F:beta-fructofuranosidase activity"/>
    <property type="evidence" value="ECO:0007669"/>
    <property type="project" value="UniProtKB-EC"/>
</dbReference>
<dbReference type="InterPro" id="IPR051214">
    <property type="entry name" value="GH32_Enzymes"/>
</dbReference>
<evidence type="ECO:0000259" key="6">
    <source>
        <dbReference type="Pfam" id="PF00251"/>
    </source>
</evidence>
<dbReference type="EMBL" id="JACHXW010000014">
    <property type="protein sequence ID" value="MBB3154199.1"/>
    <property type="molecule type" value="Genomic_DNA"/>
</dbReference>
<protein>
    <recommendedName>
        <fullName evidence="2">beta-fructofuranosidase</fullName>
        <ecNumber evidence="2">3.2.1.26</ecNumber>
    </recommendedName>
</protein>
<accession>A0A7W5CBL7</accession>
<dbReference type="Gene3D" id="2.60.120.560">
    <property type="entry name" value="Exo-inulinase, domain 1"/>
    <property type="match status" value="1"/>
</dbReference>
<dbReference type="GO" id="GO:0005975">
    <property type="term" value="P:carbohydrate metabolic process"/>
    <property type="evidence" value="ECO:0007669"/>
    <property type="project" value="InterPro"/>
</dbReference>
<evidence type="ECO:0000256" key="3">
    <source>
        <dbReference type="ARBA" id="ARBA00022801"/>
    </source>
</evidence>
<dbReference type="CDD" id="cd08995">
    <property type="entry name" value="GH32_EcAec43-like"/>
    <property type="match status" value="1"/>
</dbReference>
<dbReference type="SMART" id="SM00640">
    <property type="entry name" value="Glyco_32"/>
    <property type="match status" value="1"/>
</dbReference>
<dbReference type="Gene3D" id="2.115.10.20">
    <property type="entry name" value="Glycosyl hydrolase domain, family 43"/>
    <property type="match status" value="1"/>
</dbReference>
<organism evidence="8 9">
    <name type="scientific">Paenibacillus endophyticus</name>
    <dbReference type="NCBI Taxonomy" id="1294268"/>
    <lineage>
        <taxon>Bacteria</taxon>
        <taxon>Bacillati</taxon>
        <taxon>Bacillota</taxon>
        <taxon>Bacilli</taxon>
        <taxon>Bacillales</taxon>
        <taxon>Paenibacillaceae</taxon>
        <taxon>Paenibacillus</taxon>
    </lineage>
</organism>